<proteinExistence type="predicted"/>
<dbReference type="InterPro" id="IPR003399">
    <property type="entry name" value="Mce/MlaD"/>
</dbReference>
<accession>A0ABR6U3L0</accession>
<dbReference type="NCBIfam" id="TIGR00996">
    <property type="entry name" value="Mtu_fam_mce"/>
    <property type="match status" value="1"/>
</dbReference>
<dbReference type="PANTHER" id="PTHR33371:SF16">
    <property type="entry name" value="MCE-FAMILY PROTEIN MCE3F"/>
    <property type="match status" value="1"/>
</dbReference>
<keyword evidence="3" id="KW-1185">Reference proteome</keyword>
<evidence type="ECO:0000259" key="1">
    <source>
        <dbReference type="Pfam" id="PF02470"/>
    </source>
</evidence>
<gene>
    <name evidence="2" type="ORF">H7344_01555</name>
</gene>
<organism evidence="2 3">
    <name type="scientific">Nocardioides deserti</name>
    <dbReference type="NCBI Taxonomy" id="1588644"/>
    <lineage>
        <taxon>Bacteria</taxon>
        <taxon>Bacillati</taxon>
        <taxon>Actinomycetota</taxon>
        <taxon>Actinomycetes</taxon>
        <taxon>Propionibacteriales</taxon>
        <taxon>Nocardioidaceae</taxon>
        <taxon>Nocardioides</taxon>
    </lineage>
</organism>
<dbReference type="InterPro" id="IPR005693">
    <property type="entry name" value="Mce"/>
</dbReference>
<dbReference type="Pfam" id="PF02470">
    <property type="entry name" value="MlaD"/>
    <property type="match status" value="1"/>
</dbReference>
<dbReference type="EMBL" id="JACMYC010000001">
    <property type="protein sequence ID" value="MBC2958978.1"/>
    <property type="molecule type" value="Genomic_DNA"/>
</dbReference>
<evidence type="ECO:0000313" key="2">
    <source>
        <dbReference type="EMBL" id="MBC2958978.1"/>
    </source>
</evidence>
<protein>
    <submittedName>
        <fullName evidence="2">MCE family protein</fullName>
    </submittedName>
</protein>
<dbReference type="Proteomes" id="UP000604001">
    <property type="component" value="Unassembled WGS sequence"/>
</dbReference>
<reference evidence="2 3" key="1">
    <citation type="submission" date="2020-08" db="EMBL/GenBank/DDBJ databases">
        <title>novel species in genus Nocardioides.</title>
        <authorList>
            <person name="Zhang G."/>
        </authorList>
    </citation>
    <scope>NUCLEOTIDE SEQUENCE [LARGE SCALE GENOMIC DNA]</scope>
    <source>
        <strain evidence="2 3">SC8A-24</strain>
    </source>
</reference>
<evidence type="ECO:0000313" key="3">
    <source>
        <dbReference type="Proteomes" id="UP000604001"/>
    </source>
</evidence>
<comment type="caution">
    <text evidence="2">The sequence shown here is derived from an EMBL/GenBank/DDBJ whole genome shotgun (WGS) entry which is preliminary data.</text>
</comment>
<dbReference type="RefSeq" id="WP_186344251.1">
    <property type="nucleotide sequence ID" value="NZ_BMMR01000001.1"/>
</dbReference>
<feature type="domain" description="Mce/MlaD" evidence="1">
    <location>
        <begin position="38"/>
        <end position="112"/>
    </location>
</feature>
<dbReference type="PANTHER" id="PTHR33371">
    <property type="entry name" value="INTERMEMBRANE PHOSPHOLIPID TRANSPORT SYSTEM BINDING PROTEIN MLAD-RELATED"/>
    <property type="match status" value="1"/>
</dbReference>
<dbReference type="InterPro" id="IPR052336">
    <property type="entry name" value="MlaD_Phospholipid_Transporter"/>
</dbReference>
<sequence length="410" mass="43664">MTRGVKVRLVLFVALAAVGIVYVTGTYLGLVDRLLGRGLTISATLPDSGGLFVGSEVTYRGVKVGKVSAMDVTREGLEAELALEDGTQVPLDAKVEVHNLSAVGEQYLDIVPEDGDGPYAEDGAVLAGDTDSLPVGEDELLIDLDQLVSSVDQGNLSTVIEELGLAFEDTAGPLERMVDSGSRFVEAALANEESTFRLLDNGRTVLRTQQEHRGDIRAFARSLADLTGTLRGKDPELRTVLEGGASAVREVEKLMAGLEPTMPVFIGNLVTLNQIVTTRLPAVEQLLVTFPKIVANGFTGTPGDGYGHINLQLAQNPGPCREGFMPSEDWRPSSDLTDAPIYPATCLSGPPYNQRGPKYAPRFGGSTNRAAPGATLADEPAVRVGTKGGLRDVFGEDSWRWMLIGPQEGM</sequence>
<name>A0ABR6U3L0_9ACTN</name>